<dbReference type="SUPFAM" id="SSF51395">
    <property type="entry name" value="FMN-linked oxidoreductases"/>
    <property type="match status" value="1"/>
</dbReference>
<dbReference type="EMBL" id="BAAATR010000064">
    <property type="protein sequence ID" value="GAA2278749.1"/>
    <property type="molecule type" value="Genomic_DNA"/>
</dbReference>
<comment type="caution">
    <text evidence="1">The sequence shown here is derived from an EMBL/GenBank/DDBJ whole genome shotgun (WGS) entry which is preliminary data.</text>
</comment>
<keyword evidence="2" id="KW-1185">Reference proteome</keyword>
<evidence type="ECO:0000313" key="1">
    <source>
        <dbReference type="EMBL" id="GAA2278749.1"/>
    </source>
</evidence>
<sequence>MTTAFDPIVLGGKRLASRVVMAPMTRSRAFGLGAEPTGLAYLHVLEGPDRELTLELRKQFPGDQDRLLAGRQGFFPSSATRIDPHPGNSPINCTAIGELPDCPSRLIPRRREQQP</sequence>
<accession>A0ABP5RWH4</accession>
<protein>
    <recommendedName>
        <fullName evidence="3">NADH:flavin oxidoreductase/NADH oxidase N-terminal domain-containing protein</fullName>
    </recommendedName>
</protein>
<proteinExistence type="predicted"/>
<organism evidence="1 2">
    <name type="scientific">Kitasatospora cystarginea</name>
    <dbReference type="NCBI Taxonomy" id="58350"/>
    <lineage>
        <taxon>Bacteria</taxon>
        <taxon>Bacillati</taxon>
        <taxon>Actinomycetota</taxon>
        <taxon>Actinomycetes</taxon>
        <taxon>Kitasatosporales</taxon>
        <taxon>Streptomycetaceae</taxon>
        <taxon>Kitasatospora</taxon>
    </lineage>
</organism>
<dbReference type="Proteomes" id="UP001500305">
    <property type="component" value="Unassembled WGS sequence"/>
</dbReference>
<gene>
    <name evidence="1" type="ORF">GCM10010430_75890</name>
</gene>
<reference evidence="2" key="1">
    <citation type="journal article" date="2019" name="Int. J. Syst. Evol. Microbiol.">
        <title>The Global Catalogue of Microorganisms (GCM) 10K type strain sequencing project: providing services to taxonomists for standard genome sequencing and annotation.</title>
        <authorList>
            <consortium name="The Broad Institute Genomics Platform"/>
            <consortium name="The Broad Institute Genome Sequencing Center for Infectious Disease"/>
            <person name="Wu L."/>
            <person name="Ma J."/>
        </authorList>
    </citation>
    <scope>NUCLEOTIDE SEQUENCE [LARGE SCALE GENOMIC DNA]</scope>
    <source>
        <strain evidence="2">JCM 7356</strain>
    </source>
</reference>
<evidence type="ECO:0000313" key="2">
    <source>
        <dbReference type="Proteomes" id="UP001500305"/>
    </source>
</evidence>
<evidence type="ECO:0008006" key="3">
    <source>
        <dbReference type="Google" id="ProtNLM"/>
    </source>
</evidence>
<name>A0ABP5RWH4_9ACTN</name>